<organism evidence="1 2">
    <name type="scientific">Clostridium baratii str. Sullivan</name>
    <dbReference type="NCBI Taxonomy" id="1415775"/>
    <lineage>
        <taxon>Bacteria</taxon>
        <taxon>Bacillati</taxon>
        <taxon>Bacillota</taxon>
        <taxon>Clostridia</taxon>
        <taxon>Eubacteriales</taxon>
        <taxon>Clostridiaceae</taxon>
        <taxon>Clostridium</taxon>
    </lineage>
</organism>
<dbReference type="HOGENOM" id="CLU_380711_0_0_9"/>
<keyword evidence="1" id="KW-0614">Plasmid</keyword>
<geneLocation type="plasmid" evidence="1 2">
    <name>pCBJ</name>
</geneLocation>
<protein>
    <submittedName>
        <fullName evidence="1">Uncharacterized protein</fullName>
    </submittedName>
</protein>
<dbReference type="AlphaFoldDB" id="A0A0A7G2X4"/>
<gene>
    <name evidence="1" type="ORF">U729_3148</name>
</gene>
<evidence type="ECO:0000313" key="1">
    <source>
        <dbReference type="EMBL" id="AIY85326.1"/>
    </source>
</evidence>
<evidence type="ECO:0000313" key="2">
    <source>
        <dbReference type="Proteomes" id="UP000030635"/>
    </source>
</evidence>
<sequence>MAYDINSSIKEVLKEEVTKEYEDKISIEELYEKINKLEKFLKTPMQTEIKEVGDIIKSEETKKTINELIFDIKVAFKHFSNVENEVMLKLKEKESEFTRIIKNIEKQNRVLENYESYIKINTEPIVIKEDFTSTNNIETDLTLYKERYGTPVSKMTATTLVTDCSALMLPKTRSLNLAFNNGVISADVNITKQYCSENANKTTSSNIPKNILIPNSAEIWMEDIYTDEPIKISEINNKYEINTGALCEIEINFEAVTVLNEIILKPCSKYPVDLLAIEYVRTDSAKESRKNLYIQKQLKREYDSNFIEAPISYRFPNVLVKKIYITINQLHYERVNIKEDINTKLIERAKYNLENPKYNYDNCLFKPTYKDMIRKDPKTPIFSLNAGDDKLDDLEALLFNTDNTLKNKIKYNYSYGLRNVTLNNNEFDNTGIYVSKPIKILDGIKAVSIIVDEEHNKNENDEYVTDIEYYMTTSLTPDFKSWKSILPTNKAYIYNELLQDYDGKCYLRFPATKVTTVKMDGVDLEAGLDYFLKHNDEGYIEAIEIPDMDYISLYTVSYQPNPTDNIIELKELSDVSSYEEFNSEGRSSFILKNKIYANNLKNVQVKIIDAITGKVIATEGESVFNVTNMYNVEESYKDFTITDKYQYYVNGKNIYFNKAIKENYKVVVYYIYEINTIRFKAILRRNTKYDKYLTPVVKKLEYKFITK</sequence>
<proteinExistence type="predicted"/>
<dbReference type="RefSeq" id="WP_040113653.1">
    <property type="nucleotide sequence ID" value="NZ_CP006906.1"/>
</dbReference>
<accession>A0A0A7G2X4</accession>
<dbReference type="Proteomes" id="UP000030635">
    <property type="component" value="Plasmid pCBJ"/>
</dbReference>
<dbReference type="KEGG" id="cbv:U729_3148"/>
<dbReference type="OrthoDB" id="2973519at2"/>
<dbReference type="EMBL" id="CP006906">
    <property type="protein sequence ID" value="AIY85326.1"/>
    <property type="molecule type" value="Genomic_DNA"/>
</dbReference>
<keyword evidence="2" id="KW-1185">Reference proteome</keyword>
<name>A0A0A7G2X4_9CLOT</name>
<reference evidence="1 2" key="1">
    <citation type="journal article" date="2015" name="Infect. Genet. Evol.">
        <title>Genomic sequences of six botulinum neurotoxin-producing strains representing three clostridial species illustrate the mobility and diversity of botulinum neurotoxin genes.</title>
        <authorList>
            <person name="Smith T.J."/>
            <person name="Hill K.K."/>
            <person name="Xie G."/>
            <person name="Foley B.T."/>
            <person name="Williamson C.H."/>
            <person name="Foster J.T."/>
            <person name="Johnson S.L."/>
            <person name="Chertkov O."/>
            <person name="Teshima H."/>
            <person name="Gibbons H.S."/>
            <person name="Johnsky L.A."/>
            <person name="Karavis M.A."/>
            <person name="Smith L.A."/>
        </authorList>
    </citation>
    <scope>NUCLEOTIDE SEQUENCE [LARGE SCALE GENOMIC DNA]</scope>
    <source>
        <strain evidence="1">Sullivan</strain>
        <plasmid evidence="2">Plasmid pCBJ</plasmid>
    </source>
</reference>